<dbReference type="InterPro" id="IPR029044">
    <property type="entry name" value="Nucleotide-diphossugar_trans"/>
</dbReference>
<dbReference type="AlphaFoldDB" id="M2NL91"/>
<name>M2NL91_BAUPA</name>
<dbReference type="STRING" id="717646.M2NL91"/>
<keyword evidence="2" id="KW-0812">Transmembrane</keyword>
<keyword evidence="2" id="KW-0472">Membrane</keyword>
<dbReference type="InterPro" id="IPR052086">
    <property type="entry name" value="Mannan_Polymerase_Subunit"/>
</dbReference>
<dbReference type="PANTHER" id="PTHR43083:SF6">
    <property type="entry name" value="MANNAN POLYMERASE COMPLEXES SUBUNIT MNN9"/>
    <property type="match status" value="1"/>
</dbReference>
<dbReference type="Proteomes" id="UP000011761">
    <property type="component" value="Unassembled WGS sequence"/>
</dbReference>
<keyword evidence="2" id="KW-1133">Transmembrane helix</keyword>
<gene>
    <name evidence="3" type="ORF">BAUCODRAFT_354925</name>
</gene>
<dbReference type="KEGG" id="bcom:BAUCODRAFT_354925"/>
<dbReference type="RefSeq" id="XP_007673393.1">
    <property type="nucleotide sequence ID" value="XM_007675203.1"/>
</dbReference>
<dbReference type="Pfam" id="PF03452">
    <property type="entry name" value="Anp1"/>
    <property type="match status" value="1"/>
</dbReference>
<keyword evidence="4" id="KW-1185">Reference proteome</keyword>
<feature type="transmembrane region" description="Helical" evidence="2">
    <location>
        <begin position="9"/>
        <end position="26"/>
    </location>
</feature>
<dbReference type="eggNOG" id="ENOG502S17G">
    <property type="taxonomic scope" value="Eukaryota"/>
</dbReference>
<sequence>MLSRVKRHSFFFGISIVTLWVFLTFFELRRTALSCRTVASCLGLDIQHWQGYQYPLPTAAEPLETQRTFHDGTLQFRRQLATADPEVLVLLLNRDGTSWSRDFRSGQRGAYDFADLLVSTRLNLSTVSVAMLTSSAEEFDSFSKAMRDLPLARLTIYLRDDDDQGVSYEGRHNPAVQLTRRARLATLRNYLMLSALEDERHVLWLDADVAAISRDVVQTMLARSDSTPAAGIITARCEQHNMENYDKNAWKITPETPLGPVADGDREDAVRTLVDTRLFVPAVIQGSGDDAIMPLDSVGGAILYIRSGLVRQGLTFPPYNVVGTTWSQPGWIGVETEGLCYVARQFEGGGCYVLGGSHHVRHTDWG</sequence>
<protein>
    <submittedName>
        <fullName evidence="3">Glycosyltransferase family 62 protein</fullName>
    </submittedName>
</protein>
<accession>M2NL91</accession>
<dbReference type="GO" id="GO:0016740">
    <property type="term" value="F:transferase activity"/>
    <property type="evidence" value="ECO:0007669"/>
    <property type="project" value="UniProtKB-KW"/>
</dbReference>
<dbReference type="OMA" id="SCWGMPN"/>
<dbReference type="OrthoDB" id="204164at2759"/>
<dbReference type="PANTHER" id="PTHR43083">
    <property type="entry name" value="MANNAN POLYMERASE II"/>
    <property type="match status" value="1"/>
</dbReference>
<dbReference type="GeneID" id="19112716"/>
<dbReference type="Gene3D" id="3.90.550.10">
    <property type="entry name" value="Spore Coat Polysaccharide Biosynthesis Protein SpsA, Chain A"/>
    <property type="match status" value="1"/>
</dbReference>
<comment type="similarity">
    <text evidence="1">Belongs to the ANP1/MMN9/VAN1 family.</text>
</comment>
<evidence type="ECO:0000313" key="4">
    <source>
        <dbReference type="Proteomes" id="UP000011761"/>
    </source>
</evidence>
<evidence type="ECO:0000313" key="3">
    <source>
        <dbReference type="EMBL" id="EMC99925.1"/>
    </source>
</evidence>
<dbReference type="EMBL" id="KB445551">
    <property type="protein sequence ID" value="EMC99925.1"/>
    <property type="molecule type" value="Genomic_DNA"/>
</dbReference>
<evidence type="ECO:0000256" key="1">
    <source>
        <dbReference type="ARBA" id="ARBA00037964"/>
    </source>
</evidence>
<evidence type="ECO:0000256" key="2">
    <source>
        <dbReference type="SAM" id="Phobius"/>
    </source>
</evidence>
<reference evidence="3 4" key="1">
    <citation type="journal article" date="2012" name="PLoS Pathog.">
        <title>Diverse lifestyles and strategies of plant pathogenesis encoded in the genomes of eighteen Dothideomycetes fungi.</title>
        <authorList>
            <person name="Ohm R.A."/>
            <person name="Feau N."/>
            <person name="Henrissat B."/>
            <person name="Schoch C.L."/>
            <person name="Horwitz B.A."/>
            <person name="Barry K.W."/>
            <person name="Condon B.J."/>
            <person name="Copeland A.C."/>
            <person name="Dhillon B."/>
            <person name="Glaser F."/>
            <person name="Hesse C.N."/>
            <person name="Kosti I."/>
            <person name="LaButti K."/>
            <person name="Lindquist E.A."/>
            <person name="Lucas S."/>
            <person name="Salamov A.A."/>
            <person name="Bradshaw R.E."/>
            <person name="Ciuffetti L."/>
            <person name="Hamelin R.C."/>
            <person name="Kema G.H.J."/>
            <person name="Lawrence C."/>
            <person name="Scott J.A."/>
            <person name="Spatafora J.W."/>
            <person name="Turgeon B.G."/>
            <person name="de Wit P.J.G.M."/>
            <person name="Zhong S."/>
            <person name="Goodwin S.B."/>
            <person name="Grigoriev I.V."/>
        </authorList>
    </citation>
    <scope>NUCLEOTIDE SEQUENCE [LARGE SCALE GENOMIC DNA]</scope>
    <source>
        <strain evidence="3 4">UAMH 10762</strain>
    </source>
</reference>
<organism evidence="3 4">
    <name type="scientific">Baudoinia panamericana (strain UAMH 10762)</name>
    <name type="common">Angels' share fungus</name>
    <name type="synonym">Baudoinia compniacensis (strain UAMH 10762)</name>
    <dbReference type="NCBI Taxonomy" id="717646"/>
    <lineage>
        <taxon>Eukaryota</taxon>
        <taxon>Fungi</taxon>
        <taxon>Dikarya</taxon>
        <taxon>Ascomycota</taxon>
        <taxon>Pezizomycotina</taxon>
        <taxon>Dothideomycetes</taxon>
        <taxon>Dothideomycetidae</taxon>
        <taxon>Mycosphaerellales</taxon>
        <taxon>Teratosphaeriaceae</taxon>
        <taxon>Baudoinia</taxon>
    </lineage>
</organism>
<keyword evidence="3" id="KW-0808">Transferase</keyword>
<dbReference type="HOGENOM" id="CLU_048297_1_0_1"/>
<proteinExistence type="inferred from homology"/>